<dbReference type="Proteomes" id="UP000887576">
    <property type="component" value="Unplaced"/>
</dbReference>
<name>A0AC34RQL6_9BILA</name>
<organism evidence="1 2">
    <name type="scientific">Panagrolaimus sp. JU765</name>
    <dbReference type="NCBI Taxonomy" id="591449"/>
    <lineage>
        <taxon>Eukaryota</taxon>
        <taxon>Metazoa</taxon>
        <taxon>Ecdysozoa</taxon>
        <taxon>Nematoda</taxon>
        <taxon>Chromadorea</taxon>
        <taxon>Rhabditida</taxon>
        <taxon>Tylenchina</taxon>
        <taxon>Panagrolaimomorpha</taxon>
        <taxon>Panagrolaimoidea</taxon>
        <taxon>Panagrolaimidae</taxon>
        <taxon>Panagrolaimus</taxon>
    </lineage>
</organism>
<proteinExistence type="predicted"/>
<reference evidence="2" key="1">
    <citation type="submission" date="2022-11" db="UniProtKB">
        <authorList>
            <consortium name="WormBaseParasite"/>
        </authorList>
    </citation>
    <scope>IDENTIFICATION</scope>
</reference>
<accession>A0AC34RQL6</accession>
<dbReference type="WBParaSite" id="JU765_v2.g930.t2">
    <property type="protein sequence ID" value="JU765_v2.g930.t2"/>
    <property type="gene ID" value="JU765_v2.g930"/>
</dbReference>
<sequence>MHLKDDLELATGNFIYDPVIGCENRLGSFYKNNHYLEDDLLDRHENNFTLDDIEDFNAGFTRLDSPSEYSDDSIYDLFNNQTSNLLFGNNTQGSLSDSFSFDDDQSLLSSTSTSSALNFNDDRDQFFDLDLFNEDSGSNEEVFPTVQFVKRCMPPMVIPASTVNFVKMTVVSPETSVQDVIKATVNHKTKQCFVVNGDNSKVFFLPALSNSSLTALNGGLHNDMPVLTPEQPFSRQQLIEYRCSYCQRLLSSKRTLTRHIRLHGPPKYKCGCCDRYFHDRSKLRRHYQSVHSQKKV</sequence>
<evidence type="ECO:0000313" key="2">
    <source>
        <dbReference type="WBParaSite" id="JU765_v2.g930.t2"/>
    </source>
</evidence>
<evidence type="ECO:0000313" key="1">
    <source>
        <dbReference type="Proteomes" id="UP000887576"/>
    </source>
</evidence>
<protein>
    <submittedName>
        <fullName evidence="2">C2H2-type domain-containing protein</fullName>
    </submittedName>
</protein>